<dbReference type="OrthoDB" id="24239at10239"/>
<sequence>MNYKPYSMEWNRRRYLSEAIKSYFNDDVEPNIIVDDILDVLAEEIDYYRGRADDLQLVMDGIKND</sequence>
<dbReference type="GeneID" id="18504595"/>
<keyword evidence="2" id="KW-1185">Reference proteome</keyword>
<name>V5US19_9CAUD</name>
<evidence type="ECO:0000313" key="1">
    <source>
        <dbReference type="EMBL" id="AHB80433.1"/>
    </source>
</evidence>
<accession>V5US19</accession>
<reference evidence="1 2" key="1">
    <citation type="journal article" date="2014" name="Nature">
        <title>Viral tagging reveals discrete populations in Synechococcus viral genome sequence space.</title>
        <authorList>
            <person name="Deng L."/>
            <person name="Ignacio Espinoza J.C."/>
            <person name="Gregory A.C."/>
            <person name="Poulos B.T."/>
            <person name="Weitz J.S."/>
            <person name="Hugenholtz P."/>
            <person name="Sullivan M.B."/>
        </authorList>
    </citation>
    <scope>NUCLEOTIDE SEQUENCE [LARGE SCALE GENOMIC DNA]</scope>
</reference>
<proteinExistence type="predicted"/>
<protein>
    <submittedName>
        <fullName evidence="1">Uncharacterized protein</fullName>
    </submittedName>
</protein>
<gene>
    <name evidence="1" type="ORF">S-MbCM7_019</name>
</gene>
<dbReference type="RefSeq" id="YP_009008153.1">
    <property type="nucleotide sequence ID" value="NC_023587.1"/>
</dbReference>
<organism evidence="1 2">
    <name type="scientific">Synechococcus phage ACG-2014h</name>
    <dbReference type="NCBI Taxonomy" id="1340810"/>
    <lineage>
        <taxon>Viruses</taxon>
        <taxon>Duplodnaviria</taxon>
        <taxon>Heunggongvirae</taxon>
        <taxon>Uroviricota</taxon>
        <taxon>Caudoviricetes</taxon>
        <taxon>Pantevenvirales</taxon>
        <taxon>Kyanoviridae</taxon>
        <taxon>Sedonavirus</taxon>
        <taxon>Sedonavirus tusconh</taxon>
    </lineage>
</organism>
<dbReference type="Proteomes" id="UP000018808">
    <property type="component" value="Segment"/>
</dbReference>
<dbReference type="KEGG" id="vg:18504595"/>
<evidence type="ECO:0000313" key="2">
    <source>
        <dbReference type="Proteomes" id="UP000018808"/>
    </source>
</evidence>
<dbReference type="EMBL" id="KF156338">
    <property type="protein sequence ID" value="AHB80433.1"/>
    <property type="molecule type" value="Genomic_DNA"/>
</dbReference>